<dbReference type="Proteomes" id="UP000772434">
    <property type="component" value="Unassembled WGS sequence"/>
</dbReference>
<comment type="caution">
    <text evidence="2">The sequence shown here is derived from an EMBL/GenBank/DDBJ whole genome shotgun (WGS) entry which is preliminary data.</text>
</comment>
<evidence type="ECO:0000256" key="1">
    <source>
        <dbReference type="SAM" id="MobiDB-lite"/>
    </source>
</evidence>
<name>A0A9P5P8J6_9AGAR</name>
<keyword evidence="3" id="KW-1185">Reference proteome</keyword>
<gene>
    <name evidence="2" type="ORF">BDP27DRAFT_1430275</name>
</gene>
<evidence type="ECO:0000313" key="2">
    <source>
        <dbReference type="EMBL" id="KAF9060246.1"/>
    </source>
</evidence>
<reference evidence="2" key="1">
    <citation type="submission" date="2020-11" db="EMBL/GenBank/DDBJ databases">
        <authorList>
            <consortium name="DOE Joint Genome Institute"/>
            <person name="Ahrendt S."/>
            <person name="Riley R."/>
            <person name="Andreopoulos W."/>
            <person name="Labutti K."/>
            <person name="Pangilinan J."/>
            <person name="Ruiz-Duenas F.J."/>
            <person name="Barrasa J.M."/>
            <person name="Sanchez-Garcia M."/>
            <person name="Camarero S."/>
            <person name="Miyauchi S."/>
            <person name="Serrano A."/>
            <person name="Linde D."/>
            <person name="Babiker R."/>
            <person name="Drula E."/>
            <person name="Ayuso-Fernandez I."/>
            <person name="Pacheco R."/>
            <person name="Padilla G."/>
            <person name="Ferreira P."/>
            <person name="Barriuso J."/>
            <person name="Kellner H."/>
            <person name="Castanera R."/>
            <person name="Alfaro M."/>
            <person name="Ramirez L."/>
            <person name="Pisabarro A.G."/>
            <person name="Kuo A."/>
            <person name="Tritt A."/>
            <person name="Lipzen A."/>
            <person name="He G."/>
            <person name="Yan M."/>
            <person name="Ng V."/>
            <person name="Cullen D."/>
            <person name="Martin F."/>
            <person name="Rosso M.-N."/>
            <person name="Henrissat B."/>
            <person name="Hibbett D."/>
            <person name="Martinez A.T."/>
            <person name="Grigoriev I.V."/>
        </authorList>
    </citation>
    <scope>NUCLEOTIDE SEQUENCE</scope>
    <source>
        <strain evidence="2">AH 40177</strain>
    </source>
</reference>
<evidence type="ECO:0000313" key="3">
    <source>
        <dbReference type="Proteomes" id="UP000772434"/>
    </source>
</evidence>
<accession>A0A9P5P8J6</accession>
<proteinExistence type="predicted"/>
<sequence length="371" mass="40708">MNIAGGADGSVIPFTPTMKGISSPKPVTEDNSSIANSGLPEFEDEIYTIDYAPPIRGRFPRMLHVSTVSCGDQFYTAGPWPLAPDGTDWTKPSPNAELSSLTPQQITYLQWVGHCQKHSDFLPSASQGFKTKVSVHDTKMADKTKVSIKVAIKKHSVRSAKKIKASSGEITKAAKTANQIVDFNERLISTNISKKTRRTKGKSRMNDDSMDSEGTNILKHFFLPLLMVLDIAEDRNNDLKSQTTYSVLGFITHRKNTHTNVNQYDIDPGELYNEYCHGNLTTHETTPSITPVSPVSGTSMATAETGNPEPDDNDTVASGAESMSTVVPASQIQFFKDLTIHSIEKAINVFRAGTEANNTSNIHHKTRSELY</sequence>
<feature type="region of interest" description="Disordered" evidence="1">
    <location>
        <begin position="282"/>
        <end position="319"/>
    </location>
</feature>
<feature type="compositionally biased region" description="Polar residues" evidence="1">
    <location>
        <begin position="282"/>
        <end position="305"/>
    </location>
</feature>
<organism evidence="2 3">
    <name type="scientific">Rhodocollybia butyracea</name>
    <dbReference type="NCBI Taxonomy" id="206335"/>
    <lineage>
        <taxon>Eukaryota</taxon>
        <taxon>Fungi</taxon>
        <taxon>Dikarya</taxon>
        <taxon>Basidiomycota</taxon>
        <taxon>Agaricomycotina</taxon>
        <taxon>Agaricomycetes</taxon>
        <taxon>Agaricomycetidae</taxon>
        <taxon>Agaricales</taxon>
        <taxon>Marasmiineae</taxon>
        <taxon>Omphalotaceae</taxon>
        <taxon>Rhodocollybia</taxon>
    </lineage>
</organism>
<dbReference type="AlphaFoldDB" id="A0A9P5P8J6"/>
<protein>
    <submittedName>
        <fullName evidence="2">Uncharacterized protein</fullName>
    </submittedName>
</protein>
<dbReference type="EMBL" id="JADNRY010000252">
    <property type="protein sequence ID" value="KAF9060246.1"/>
    <property type="molecule type" value="Genomic_DNA"/>
</dbReference>